<sequence>MSRLSNPAGVRINQPHFVHVVSATVRNTRLSYRALGLLVYLLDQKEGWQVRAEQLSQGEGREGREAIRTALRELQVAGHYRLERRRLRNGKCVMGTALSGTPLEQWVRDHEVFSTQKDPAVPVIEQEDGTFLVQYPDGSLGSDGFEPDPYADEEPPADEEPEGPAAAEEPAAEEPPAEPKKRRPRRTSAQKAADDAAKKAAAEKKAEEKAALDAAAEAVAKWWWEDAEQHLGKYVGKNNGYLAMRGMVRKALEAGYTQRQCADALRHARKHLPSAQQWQTALGVVTNHIIPSQPNGRVPYSDEATWGRQGDAPNTSGGDTPSTPTTDSDDATFGVIARP</sequence>
<feature type="compositionally biased region" description="Low complexity" evidence="1">
    <location>
        <begin position="315"/>
        <end position="326"/>
    </location>
</feature>
<name>A0ABV3ECV4_9ACTN</name>
<feature type="compositionally biased region" description="Acidic residues" evidence="1">
    <location>
        <begin position="145"/>
        <end position="162"/>
    </location>
</feature>
<dbReference type="Proteomes" id="UP001551582">
    <property type="component" value="Unassembled WGS sequence"/>
</dbReference>
<evidence type="ECO:0000313" key="3">
    <source>
        <dbReference type="Proteomes" id="UP001551582"/>
    </source>
</evidence>
<reference evidence="2 3" key="1">
    <citation type="submission" date="2024-06" db="EMBL/GenBank/DDBJ databases">
        <title>The Natural Products Discovery Center: Release of the First 8490 Sequenced Strains for Exploring Actinobacteria Biosynthetic Diversity.</title>
        <authorList>
            <person name="Kalkreuter E."/>
            <person name="Kautsar S.A."/>
            <person name="Yang D."/>
            <person name="Bader C.D."/>
            <person name="Teijaro C.N."/>
            <person name="Fluegel L."/>
            <person name="Davis C.M."/>
            <person name="Simpson J.R."/>
            <person name="Lauterbach L."/>
            <person name="Steele A.D."/>
            <person name="Gui C."/>
            <person name="Meng S."/>
            <person name="Li G."/>
            <person name="Viehrig K."/>
            <person name="Ye F."/>
            <person name="Su P."/>
            <person name="Kiefer A.F."/>
            <person name="Nichols A."/>
            <person name="Cepeda A.J."/>
            <person name="Yan W."/>
            <person name="Fan B."/>
            <person name="Jiang Y."/>
            <person name="Adhikari A."/>
            <person name="Zheng C.-J."/>
            <person name="Schuster L."/>
            <person name="Cowan T.M."/>
            <person name="Smanski M.J."/>
            <person name="Chevrette M.G."/>
            <person name="De Carvalho L.P.S."/>
            <person name="Shen B."/>
        </authorList>
    </citation>
    <scope>NUCLEOTIDE SEQUENCE [LARGE SCALE GENOMIC DNA]</scope>
    <source>
        <strain evidence="2 3">NPDC048274</strain>
    </source>
</reference>
<gene>
    <name evidence="2" type="ORF">AB0D65_29275</name>
</gene>
<organism evidence="2 3">
    <name type="scientific">Streptomyces griseoloalbus</name>
    <dbReference type="NCBI Taxonomy" id="67303"/>
    <lineage>
        <taxon>Bacteria</taxon>
        <taxon>Bacillati</taxon>
        <taxon>Actinomycetota</taxon>
        <taxon>Actinomycetes</taxon>
        <taxon>Kitasatosporales</taxon>
        <taxon>Streptomycetaceae</taxon>
        <taxon>Streptomyces</taxon>
    </lineage>
</organism>
<keyword evidence="3" id="KW-1185">Reference proteome</keyword>
<proteinExistence type="predicted"/>
<comment type="caution">
    <text evidence="2">The sequence shown here is derived from an EMBL/GenBank/DDBJ whole genome shotgun (WGS) entry which is preliminary data.</text>
</comment>
<evidence type="ECO:0000256" key="1">
    <source>
        <dbReference type="SAM" id="MobiDB-lite"/>
    </source>
</evidence>
<protein>
    <submittedName>
        <fullName evidence="2">Uncharacterized protein</fullName>
    </submittedName>
</protein>
<accession>A0ABV3ECV4</accession>
<dbReference type="EMBL" id="JBEZLS010000026">
    <property type="protein sequence ID" value="MEU9354976.1"/>
    <property type="molecule type" value="Genomic_DNA"/>
</dbReference>
<feature type="region of interest" description="Disordered" evidence="1">
    <location>
        <begin position="290"/>
        <end position="339"/>
    </location>
</feature>
<evidence type="ECO:0000313" key="2">
    <source>
        <dbReference type="EMBL" id="MEU9354976.1"/>
    </source>
</evidence>
<feature type="compositionally biased region" description="Basic and acidic residues" evidence="1">
    <location>
        <begin position="192"/>
        <end position="204"/>
    </location>
</feature>
<dbReference type="RefSeq" id="WP_359987207.1">
    <property type="nucleotide sequence ID" value="NZ_JBEZLS010000026.1"/>
</dbReference>
<feature type="region of interest" description="Disordered" evidence="1">
    <location>
        <begin position="133"/>
        <end position="204"/>
    </location>
</feature>